<dbReference type="AlphaFoldDB" id="E6PHN6"/>
<name>E6PHN6_9ZZZZ</name>
<gene>
    <name evidence="2" type="ORF">CARN1_0454</name>
</gene>
<evidence type="ECO:0000313" key="2">
    <source>
        <dbReference type="EMBL" id="CBH75974.1"/>
    </source>
</evidence>
<feature type="region of interest" description="Disordered" evidence="1">
    <location>
        <begin position="50"/>
        <end position="73"/>
    </location>
</feature>
<comment type="caution">
    <text evidence="2">The sequence shown here is derived from an EMBL/GenBank/DDBJ whole genome shotgun (WGS) entry which is preliminary data.</text>
</comment>
<reference evidence="2" key="1">
    <citation type="submission" date="2009-10" db="EMBL/GenBank/DDBJ databases">
        <title>Diversity of trophic interactions inside an arsenic-rich microbial ecosystem.</title>
        <authorList>
            <person name="Bertin P.N."/>
            <person name="Heinrich-Salmeron A."/>
            <person name="Pelletier E."/>
            <person name="Goulhen-Chollet F."/>
            <person name="Arsene-Ploetze F."/>
            <person name="Gallien S."/>
            <person name="Calteau A."/>
            <person name="Vallenet D."/>
            <person name="Casiot C."/>
            <person name="Chane-Woon-Ming B."/>
            <person name="Giloteaux L."/>
            <person name="Barakat M."/>
            <person name="Bonnefoy V."/>
            <person name="Bruneel O."/>
            <person name="Chandler M."/>
            <person name="Cleiss J."/>
            <person name="Duran R."/>
            <person name="Elbaz-Poulichet F."/>
            <person name="Fonknechten N."/>
            <person name="Lauga B."/>
            <person name="Mornico D."/>
            <person name="Ortet P."/>
            <person name="Schaeffer C."/>
            <person name="Siguier P."/>
            <person name="Alexander Thil Smith A."/>
            <person name="Van Dorsselaer A."/>
            <person name="Weissenbach J."/>
            <person name="Medigue C."/>
            <person name="Le Paslier D."/>
        </authorList>
    </citation>
    <scope>NUCLEOTIDE SEQUENCE</scope>
</reference>
<proteinExistence type="predicted"/>
<dbReference type="EMBL" id="CABL01000019">
    <property type="protein sequence ID" value="CBH75974.1"/>
    <property type="molecule type" value="Genomic_DNA"/>
</dbReference>
<accession>E6PHN6</accession>
<protein>
    <submittedName>
        <fullName evidence="2">Uncharacterized protein</fullName>
    </submittedName>
</protein>
<evidence type="ECO:0000256" key="1">
    <source>
        <dbReference type="SAM" id="MobiDB-lite"/>
    </source>
</evidence>
<organism evidence="2">
    <name type="scientific">mine drainage metagenome</name>
    <dbReference type="NCBI Taxonomy" id="410659"/>
    <lineage>
        <taxon>unclassified sequences</taxon>
        <taxon>metagenomes</taxon>
        <taxon>ecological metagenomes</taxon>
    </lineage>
</organism>
<sequence>MLGNLAETLCRWVRPYWKGMWTRMSISSITSASVGVQSAVKSLVTTQQEAQSEATAGIKDGDENVGTNVNQTA</sequence>